<reference evidence="2 4" key="2">
    <citation type="journal article" date="2019" name="Appl. Microbiol. Biotechnol.">
        <title>Uncovering carbohydrate metabolism through a genotype-phenotype association study of 56 lactic acid bacteria genomes.</title>
        <authorList>
            <person name="Buron-Moles G."/>
            <person name="Chailyan A."/>
            <person name="Dolejs I."/>
            <person name="Forster J."/>
            <person name="Miks M.H."/>
        </authorList>
    </citation>
    <scope>NUCLEOTIDE SEQUENCE [LARGE SCALE GENOMIC DNA]</scope>
    <source>
        <strain evidence="2 4">DSM 10551</strain>
    </source>
</reference>
<gene>
    <name evidence="2" type="ORF">C5L28_000347</name>
    <name evidence="1" type="ORF">LPKJCM_00129</name>
</gene>
<accession>A0A224V2I8</accession>
<dbReference type="AlphaFoldDB" id="A0A224V2I8"/>
<dbReference type="EMBL" id="BDGB01000008">
    <property type="protein sequence ID" value="GAW71058.1"/>
    <property type="molecule type" value="Genomic_DNA"/>
</dbReference>
<comment type="caution">
    <text evidence="1">The sequence shown here is derived from an EMBL/GenBank/DDBJ whole genome shotgun (WGS) entry which is preliminary data.</text>
</comment>
<dbReference type="EMBL" id="PUFL01000032">
    <property type="protein sequence ID" value="TDG93436.1"/>
    <property type="molecule type" value="Genomic_DNA"/>
</dbReference>
<reference evidence="2" key="3">
    <citation type="submission" date="2019-02" db="EMBL/GenBank/DDBJ databases">
        <authorList>
            <person name="Buron G."/>
            <person name="Chaylann A."/>
            <person name="Dolejs I."/>
            <person name="Forster J."/>
            <person name="Miks M.H."/>
        </authorList>
    </citation>
    <scope>NUCLEOTIDE SEQUENCE</scope>
    <source>
        <strain evidence="2">DSM 10551</strain>
    </source>
</reference>
<keyword evidence="4" id="KW-1185">Reference proteome</keyword>
<reference evidence="1 3" key="1">
    <citation type="journal article" date="2017" name="Biosci Microbiota Food Health">
        <title>Genomic characterization reconfirms the taxonomic status of Lactobacillus parakefiri.</title>
        <authorList>
            <person name="Tanizawa Y."/>
            <person name="Kobayashi H."/>
            <person name="Kaminuma E."/>
            <person name="Sakamoto M."/>
            <person name="Ohkuma M."/>
            <person name="Nakamura Y."/>
            <person name="Arita M."/>
            <person name="Tohno M."/>
        </authorList>
    </citation>
    <scope>NUCLEOTIDE SEQUENCE [LARGE SCALE GENOMIC DNA]</scope>
    <source>
        <strain evidence="1 3">JCM 8573</strain>
    </source>
</reference>
<evidence type="ECO:0000313" key="1">
    <source>
        <dbReference type="EMBL" id="GAW71058.1"/>
    </source>
</evidence>
<dbReference type="RefSeq" id="WP_165758543.1">
    <property type="nucleotide sequence ID" value="NZ_BAAAXO010000025.1"/>
</dbReference>
<protein>
    <submittedName>
        <fullName evidence="1">Uncharacterized protein</fullName>
    </submittedName>
</protein>
<evidence type="ECO:0000313" key="3">
    <source>
        <dbReference type="Proteomes" id="UP000214739"/>
    </source>
</evidence>
<proteinExistence type="predicted"/>
<evidence type="ECO:0000313" key="4">
    <source>
        <dbReference type="Proteomes" id="UP000294668"/>
    </source>
</evidence>
<name>A0A224V2I8_9LACO</name>
<dbReference type="Proteomes" id="UP000294668">
    <property type="component" value="Unassembled WGS sequence"/>
</dbReference>
<dbReference type="Proteomes" id="UP000214739">
    <property type="component" value="Unassembled WGS sequence"/>
</dbReference>
<organism evidence="1 3">
    <name type="scientific">Lentilactobacillus parakefiri</name>
    <dbReference type="NCBI Taxonomy" id="152332"/>
    <lineage>
        <taxon>Bacteria</taxon>
        <taxon>Bacillati</taxon>
        <taxon>Bacillota</taxon>
        <taxon>Bacilli</taxon>
        <taxon>Lactobacillales</taxon>
        <taxon>Lactobacillaceae</taxon>
        <taxon>Lentilactobacillus</taxon>
    </lineage>
</organism>
<sequence>MAKKQKFKHFLPIPVGEVDEAPISIIKVNKSKEEILKDIAKRRGVSVEQVKASLSTIE</sequence>
<evidence type="ECO:0000313" key="2">
    <source>
        <dbReference type="EMBL" id="TDG93436.1"/>
    </source>
</evidence>